<keyword evidence="3" id="KW-0444">Lipid biosynthesis</keyword>
<dbReference type="PANTHER" id="PTHR21248">
    <property type="entry name" value="CARDIOLIPIN SYNTHASE"/>
    <property type="match status" value="1"/>
</dbReference>
<protein>
    <recommendedName>
        <fullName evidence="12">Cardiolipin synthase</fullName>
        <ecNumber evidence="12">2.7.8.-</ecNumber>
    </recommendedName>
</protein>
<sequence length="483" mass="53186">MWPHLPVDRQALLAALSIAWGAYIAVLAVWIVLQKRSPASTLSWIVSMAALPYAGFAIYYFLGPQRLSKQRLRRLRSQAALFAQADIDRLRQTGIQPPVALLQIARLSSAACDMPVATAQSVELLVGGARTYDAIFDAIRAARHHVHLEYYIYEPDHIGTALQQLLIARAREGVTVRLLVDALGSQRLGRRFMAPLLAAGVQVARFHDTRIGRRLRPVINYRTHRKIVVCDGAVGFTGGINITDEEDPRTRADAYHDVHLRLAGSVVHWLQMTFLEDWAYATGEPASQLADDMPALLPALEPGPHAVQIVTSGPDNGLEAIHRAHLAAINAATRRAWLTTPYFVPGEAALMALTSAALRGVDVRVLVPRRSDSRVVSAAARSYYDELMAAGVRIWEYRARMLHSKTLVVDDACAFVGTANFDNRSFRLNFEVCAIAYGPALAQDLARQFEADLASSAPVQADRPRPFARRLGEAVARLFSPLL</sequence>
<dbReference type="RefSeq" id="WP_243305973.1">
    <property type="nucleotide sequence ID" value="NZ_JALGBI010000001.1"/>
</dbReference>
<evidence type="ECO:0000313" key="15">
    <source>
        <dbReference type="EMBL" id="MCJ0763381.1"/>
    </source>
</evidence>
<evidence type="ECO:0000313" key="16">
    <source>
        <dbReference type="Proteomes" id="UP001139447"/>
    </source>
</evidence>
<keyword evidence="4" id="KW-0808">Transferase</keyword>
<keyword evidence="2" id="KW-1003">Cell membrane</keyword>
<dbReference type="EC" id="2.7.8.-" evidence="12"/>
<dbReference type="InterPro" id="IPR025202">
    <property type="entry name" value="PLD-like_dom"/>
</dbReference>
<evidence type="ECO:0000256" key="2">
    <source>
        <dbReference type="ARBA" id="ARBA00022475"/>
    </source>
</evidence>
<name>A0A9X1VT25_9BURK</name>
<comment type="caution">
    <text evidence="15">The sequence shown here is derived from an EMBL/GenBank/DDBJ whole genome shotgun (WGS) entry which is preliminary data.</text>
</comment>
<dbReference type="GO" id="GO:0032049">
    <property type="term" value="P:cardiolipin biosynthetic process"/>
    <property type="evidence" value="ECO:0007669"/>
    <property type="project" value="UniProtKB-UniRule"/>
</dbReference>
<keyword evidence="9 13" id="KW-0472">Membrane</keyword>
<dbReference type="CDD" id="cd09110">
    <property type="entry name" value="PLDc_CLS_1"/>
    <property type="match status" value="1"/>
</dbReference>
<dbReference type="PROSITE" id="PS50035">
    <property type="entry name" value="PLD"/>
    <property type="match status" value="2"/>
</dbReference>
<dbReference type="Gene3D" id="3.30.870.10">
    <property type="entry name" value="Endonuclease Chain A"/>
    <property type="match status" value="2"/>
</dbReference>
<dbReference type="GO" id="GO:0005886">
    <property type="term" value="C:plasma membrane"/>
    <property type="evidence" value="ECO:0007669"/>
    <property type="project" value="UniProtKB-SubCell"/>
</dbReference>
<evidence type="ECO:0000256" key="3">
    <source>
        <dbReference type="ARBA" id="ARBA00022516"/>
    </source>
</evidence>
<dbReference type="AlphaFoldDB" id="A0A9X1VT25"/>
<evidence type="ECO:0000256" key="4">
    <source>
        <dbReference type="ARBA" id="ARBA00022679"/>
    </source>
</evidence>
<dbReference type="CDD" id="cd09112">
    <property type="entry name" value="PLDc_CLS_2"/>
    <property type="match status" value="1"/>
</dbReference>
<dbReference type="Pfam" id="PF13396">
    <property type="entry name" value="PLDc_N"/>
    <property type="match status" value="1"/>
</dbReference>
<evidence type="ECO:0000256" key="13">
    <source>
        <dbReference type="SAM" id="Phobius"/>
    </source>
</evidence>
<organism evidence="15 16">
    <name type="scientific">Variovorax terrae</name>
    <dbReference type="NCBI Taxonomy" id="2923278"/>
    <lineage>
        <taxon>Bacteria</taxon>
        <taxon>Pseudomonadati</taxon>
        <taxon>Pseudomonadota</taxon>
        <taxon>Betaproteobacteria</taxon>
        <taxon>Burkholderiales</taxon>
        <taxon>Comamonadaceae</taxon>
        <taxon>Variovorax</taxon>
    </lineage>
</organism>
<evidence type="ECO:0000256" key="11">
    <source>
        <dbReference type="ARBA" id="ARBA00023264"/>
    </source>
</evidence>
<evidence type="ECO:0000256" key="10">
    <source>
        <dbReference type="ARBA" id="ARBA00023209"/>
    </source>
</evidence>
<dbReference type="InterPro" id="IPR027379">
    <property type="entry name" value="CLS_N"/>
</dbReference>
<dbReference type="Proteomes" id="UP001139447">
    <property type="component" value="Unassembled WGS sequence"/>
</dbReference>
<keyword evidence="8" id="KW-0443">Lipid metabolism</keyword>
<keyword evidence="11" id="KW-1208">Phospholipid metabolism</keyword>
<accession>A0A9X1VT25</accession>
<evidence type="ECO:0000256" key="7">
    <source>
        <dbReference type="ARBA" id="ARBA00022989"/>
    </source>
</evidence>
<dbReference type="EMBL" id="JALGBI010000001">
    <property type="protein sequence ID" value="MCJ0763381.1"/>
    <property type="molecule type" value="Genomic_DNA"/>
</dbReference>
<keyword evidence="7 13" id="KW-1133">Transmembrane helix</keyword>
<evidence type="ECO:0000256" key="9">
    <source>
        <dbReference type="ARBA" id="ARBA00023136"/>
    </source>
</evidence>
<dbReference type="Pfam" id="PF13091">
    <property type="entry name" value="PLDc_2"/>
    <property type="match status" value="2"/>
</dbReference>
<feature type="transmembrane region" description="Helical" evidence="13">
    <location>
        <begin position="39"/>
        <end position="62"/>
    </location>
</feature>
<dbReference type="SMART" id="SM00155">
    <property type="entry name" value="PLDc"/>
    <property type="match status" value="2"/>
</dbReference>
<feature type="domain" description="PLD phosphodiesterase" evidence="14">
    <location>
        <begin position="398"/>
        <end position="425"/>
    </location>
</feature>
<evidence type="ECO:0000256" key="5">
    <source>
        <dbReference type="ARBA" id="ARBA00022692"/>
    </source>
</evidence>
<dbReference type="NCBIfam" id="TIGR04265">
    <property type="entry name" value="bac_cardiolipin"/>
    <property type="match status" value="1"/>
</dbReference>
<keyword evidence="6" id="KW-0677">Repeat</keyword>
<evidence type="ECO:0000256" key="6">
    <source>
        <dbReference type="ARBA" id="ARBA00022737"/>
    </source>
</evidence>
<dbReference type="PANTHER" id="PTHR21248:SF22">
    <property type="entry name" value="PHOSPHOLIPASE D"/>
    <property type="match status" value="1"/>
</dbReference>
<evidence type="ECO:0000256" key="8">
    <source>
        <dbReference type="ARBA" id="ARBA00023098"/>
    </source>
</evidence>
<gene>
    <name evidence="15" type="primary">cls</name>
    <name evidence="15" type="ORF">MMF98_09175</name>
</gene>
<keyword evidence="5 13" id="KW-0812">Transmembrane</keyword>
<keyword evidence="10" id="KW-0594">Phospholipid biosynthesis</keyword>
<dbReference type="InterPro" id="IPR001736">
    <property type="entry name" value="PLipase_D/transphosphatidylase"/>
</dbReference>
<evidence type="ECO:0000256" key="1">
    <source>
        <dbReference type="ARBA" id="ARBA00004651"/>
    </source>
</evidence>
<dbReference type="InterPro" id="IPR022924">
    <property type="entry name" value="Cardiolipin_synthase"/>
</dbReference>
<dbReference type="GO" id="GO:0008808">
    <property type="term" value="F:cardiolipin synthase activity"/>
    <property type="evidence" value="ECO:0007669"/>
    <property type="project" value="UniProtKB-UniRule"/>
</dbReference>
<keyword evidence="16" id="KW-1185">Reference proteome</keyword>
<feature type="domain" description="PLD phosphodiesterase" evidence="14">
    <location>
        <begin position="219"/>
        <end position="246"/>
    </location>
</feature>
<comment type="subcellular location">
    <subcellularLocation>
        <location evidence="1">Cell membrane</location>
        <topology evidence="1">Multi-pass membrane protein</topology>
    </subcellularLocation>
</comment>
<proteinExistence type="predicted"/>
<reference evidence="15" key="1">
    <citation type="submission" date="2022-03" db="EMBL/GenBank/DDBJ databases">
        <authorList>
            <person name="Woo C.Y."/>
        </authorList>
    </citation>
    <scope>NUCLEOTIDE SEQUENCE</scope>
    <source>
        <strain evidence="15">CYS-02</strain>
    </source>
</reference>
<evidence type="ECO:0000256" key="12">
    <source>
        <dbReference type="NCBIfam" id="TIGR04265"/>
    </source>
</evidence>
<dbReference type="SUPFAM" id="SSF56024">
    <property type="entry name" value="Phospholipase D/nuclease"/>
    <property type="match status" value="2"/>
</dbReference>
<feature type="transmembrane region" description="Helical" evidence="13">
    <location>
        <begin position="12"/>
        <end position="33"/>
    </location>
</feature>
<evidence type="ECO:0000259" key="14">
    <source>
        <dbReference type="PROSITE" id="PS50035"/>
    </source>
</evidence>